<organism evidence="1 2">
    <name type="scientific">Erysiphe pulchra</name>
    <dbReference type="NCBI Taxonomy" id="225359"/>
    <lineage>
        <taxon>Eukaryota</taxon>
        <taxon>Fungi</taxon>
        <taxon>Dikarya</taxon>
        <taxon>Ascomycota</taxon>
        <taxon>Pezizomycotina</taxon>
        <taxon>Leotiomycetes</taxon>
        <taxon>Erysiphales</taxon>
        <taxon>Erysiphaceae</taxon>
        <taxon>Erysiphe</taxon>
    </lineage>
</organism>
<gene>
    <name evidence="1" type="ORF">EPUL_003921</name>
</gene>
<protein>
    <recommendedName>
        <fullName evidence="3">RNase H type-1 domain-containing protein</fullName>
    </recommendedName>
</protein>
<accession>A0A2S4PPU0</accession>
<proteinExistence type="predicted"/>
<dbReference type="Proteomes" id="UP000237438">
    <property type="component" value="Unassembled WGS sequence"/>
</dbReference>
<sequence length="187" mass="20893">MAKFATNVAVCLDNEDAAIRLHTGNLTPFSCKNYVIYGTTSPGTVIVRCIPGHASMAGNDSLVKSACNEATLRIKASISRATRLLNERYEVNITSYWENKAPERYKYLKISMSGKMPEELCFLNCRILGLLLSARSEHGNYAAYHRRFKHDDATPSVSAEKRILQKISLPAADWQAYPSLDLDYLVV</sequence>
<reference evidence="1 2" key="1">
    <citation type="submission" date="2017-10" db="EMBL/GenBank/DDBJ databases">
        <title>Development of genomic resources for the powdery mildew, Erysiphe pulchra.</title>
        <authorList>
            <person name="Wadl P.A."/>
            <person name="Mack B.M."/>
            <person name="Moore G."/>
            <person name="Beltz S.B."/>
        </authorList>
    </citation>
    <scope>NUCLEOTIDE SEQUENCE [LARGE SCALE GENOMIC DNA]</scope>
    <source>
        <strain evidence="1">Cflorida</strain>
    </source>
</reference>
<evidence type="ECO:0008006" key="3">
    <source>
        <dbReference type="Google" id="ProtNLM"/>
    </source>
</evidence>
<dbReference type="OrthoDB" id="3261222at2759"/>
<keyword evidence="2" id="KW-1185">Reference proteome</keyword>
<comment type="caution">
    <text evidence="1">The sequence shown here is derived from an EMBL/GenBank/DDBJ whole genome shotgun (WGS) entry which is preliminary data.</text>
</comment>
<dbReference type="EMBL" id="PEDP01001206">
    <property type="protein sequence ID" value="POS84046.1"/>
    <property type="molecule type" value="Genomic_DNA"/>
</dbReference>
<dbReference type="AlphaFoldDB" id="A0A2S4PPU0"/>
<evidence type="ECO:0000313" key="2">
    <source>
        <dbReference type="Proteomes" id="UP000237438"/>
    </source>
</evidence>
<name>A0A2S4PPU0_9PEZI</name>
<evidence type="ECO:0000313" key="1">
    <source>
        <dbReference type="EMBL" id="POS84046.1"/>
    </source>
</evidence>